<dbReference type="InterPro" id="IPR005123">
    <property type="entry name" value="Oxoglu/Fe-dep_dioxygenase_dom"/>
</dbReference>
<dbReference type="HOGENOM" id="CLU_048788_5_2_6"/>
<dbReference type="PROSITE" id="PS51471">
    <property type="entry name" value="FE2OG_OXY"/>
    <property type="match status" value="1"/>
</dbReference>
<dbReference type="PATRIC" id="fig|1445510.3.peg.4800"/>
<dbReference type="Gene3D" id="2.60.120.590">
    <property type="entry name" value="Alpha-ketoglutarate-dependent dioxygenase AlkB-like"/>
    <property type="match status" value="1"/>
</dbReference>
<gene>
    <name evidence="2" type="ORF">YC6258_04838</name>
</gene>
<evidence type="ECO:0000313" key="2">
    <source>
        <dbReference type="EMBL" id="AJQ96870.1"/>
    </source>
</evidence>
<sequence>MLFAEAPFQQVDLRNGSLRYFEDFIPEHQSLLEPLKTALDWYQGDVQLFGRHYKTPRLQCWYGDEAYTYSNVRLEPRTWADMLLPLKHAVEQGSGYRFNSMLGNWYQHGQHGMGFHADNEPELGQNPVVAMLTFGYARDLRFKHKNGQDQFTITPQSGSLLVMEGETQHYWRHGIAKSARQMGERISLTFRYILPPSKP</sequence>
<organism evidence="2 3">
    <name type="scientific">Gynuella sunshinyii YC6258</name>
    <dbReference type="NCBI Taxonomy" id="1445510"/>
    <lineage>
        <taxon>Bacteria</taxon>
        <taxon>Pseudomonadati</taxon>
        <taxon>Pseudomonadota</taxon>
        <taxon>Gammaproteobacteria</taxon>
        <taxon>Oceanospirillales</taxon>
        <taxon>Saccharospirillaceae</taxon>
        <taxon>Gynuella</taxon>
    </lineage>
</organism>
<dbReference type="KEGG" id="gsn:YC6258_04838"/>
<dbReference type="Proteomes" id="UP000032266">
    <property type="component" value="Chromosome"/>
</dbReference>
<dbReference type="RefSeq" id="WP_044618774.1">
    <property type="nucleotide sequence ID" value="NZ_CP007142.1"/>
</dbReference>
<evidence type="ECO:0000259" key="1">
    <source>
        <dbReference type="PROSITE" id="PS51471"/>
    </source>
</evidence>
<dbReference type="EMBL" id="CP007142">
    <property type="protein sequence ID" value="AJQ96870.1"/>
    <property type="molecule type" value="Genomic_DNA"/>
</dbReference>
<proteinExistence type="predicted"/>
<dbReference type="InterPro" id="IPR032854">
    <property type="entry name" value="ALKBH3"/>
</dbReference>
<dbReference type="PANTHER" id="PTHR31212">
    <property type="entry name" value="ALPHA-KETOGLUTARATE-DEPENDENT DIOXYGENASE ALKB HOMOLOG 3"/>
    <property type="match status" value="1"/>
</dbReference>
<keyword evidence="3" id="KW-1185">Reference proteome</keyword>
<name>A0A0C5VBZ4_9GAMM</name>
<dbReference type="InterPro" id="IPR027450">
    <property type="entry name" value="AlkB-like"/>
</dbReference>
<dbReference type="STRING" id="1445510.YC6258_04838"/>
<evidence type="ECO:0000313" key="3">
    <source>
        <dbReference type="Proteomes" id="UP000032266"/>
    </source>
</evidence>
<dbReference type="AlphaFoldDB" id="A0A0C5VBZ4"/>
<reference evidence="2 3" key="1">
    <citation type="submission" date="2014-01" db="EMBL/GenBank/DDBJ databases">
        <title>Full genme sequencing of cellulolytic bacterium Gynuella sunshinyii YC6258T gen. nov., sp. nov.</title>
        <authorList>
            <person name="Khan H."/>
            <person name="Chung E.J."/>
            <person name="Chung Y.R."/>
        </authorList>
    </citation>
    <scope>NUCLEOTIDE SEQUENCE [LARGE SCALE GENOMIC DNA]</scope>
    <source>
        <strain evidence="2 3">YC6258</strain>
    </source>
</reference>
<dbReference type="GO" id="GO:0006307">
    <property type="term" value="P:DNA alkylation repair"/>
    <property type="evidence" value="ECO:0007669"/>
    <property type="project" value="InterPro"/>
</dbReference>
<accession>A0A0C5VBZ4</accession>
<feature type="domain" description="Fe2OG dioxygenase" evidence="1">
    <location>
        <begin position="97"/>
        <end position="194"/>
    </location>
</feature>
<dbReference type="InterPro" id="IPR037151">
    <property type="entry name" value="AlkB-like_sf"/>
</dbReference>
<dbReference type="PANTHER" id="PTHR31212:SF4">
    <property type="entry name" value="ALPHA-KETOGLUTARATE-DEPENDENT DIOXYGENASE ALKB HOMOLOG 3"/>
    <property type="match status" value="1"/>
</dbReference>
<dbReference type="SUPFAM" id="SSF51197">
    <property type="entry name" value="Clavaminate synthase-like"/>
    <property type="match status" value="1"/>
</dbReference>
<protein>
    <submittedName>
        <fullName evidence="2">Alkylated DNA repair protein</fullName>
    </submittedName>
</protein>
<dbReference type="OrthoDB" id="190276at2"/>
<dbReference type="GO" id="GO:0051213">
    <property type="term" value="F:dioxygenase activity"/>
    <property type="evidence" value="ECO:0007669"/>
    <property type="project" value="InterPro"/>
</dbReference>
<dbReference type="Pfam" id="PF13532">
    <property type="entry name" value="2OG-FeII_Oxy_2"/>
    <property type="match status" value="1"/>
</dbReference>